<sequence>MPLTSLIPKPLVKVTNKAMVDYSIAHLKYANIKHMILALAYMGKE</sequence>
<accession>X1F8E7</accession>
<comment type="caution">
    <text evidence="2">The sequence shown here is derived from an EMBL/GenBank/DDBJ whole genome shotgun (WGS) entry which is preliminary data.</text>
</comment>
<feature type="domain" description="Nucleotidyl transferase" evidence="1">
    <location>
        <begin position="1"/>
        <end position="40"/>
    </location>
</feature>
<reference evidence="2" key="1">
    <citation type="journal article" date="2014" name="Front. Microbiol.">
        <title>High frequency of phylogenetically diverse reductive dehalogenase-homologous genes in deep subseafloor sedimentary metagenomes.</title>
        <authorList>
            <person name="Kawai M."/>
            <person name="Futagami T."/>
            <person name="Toyoda A."/>
            <person name="Takaki Y."/>
            <person name="Nishi S."/>
            <person name="Hori S."/>
            <person name="Arai W."/>
            <person name="Tsubouchi T."/>
            <person name="Morono Y."/>
            <person name="Uchiyama I."/>
            <person name="Ito T."/>
            <person name="Fujiyama A."/>
            <person name="Inagaki F."/>
            <person name="Takami H."/>
        </authorList>
    </citation>
    <scope>NUCLEOTIDE SEQUENCE</scope>
    <source>
        <strain evidence="2">Expedition CK06-06</strain>
    </source>
</reference>
<evidence type="ECO:0000313" key="2">
    <source>
        <dbReference type="EMBL" id="GAH17023.1"/>
    </source>
</evidence>
<name>X1F8E7_9ZZZZ</name>
<evidence type="ECO:0000259" key="1">
    <source>
        <dbReference type="Pfam" id="PF00483"/>
    </source>
</evidence>
<dbReference type="InterPro" id="IPR005835">
    <property type="entry name" value="NTP_transferase_dom"/>
</dbReference>
<dbReference type="SUPFAM" id="SSF53448">
    <property type="entry name" value="Nucleotide-diphospho-sugar transferases"/>
    <property type="match status" value="1"/>
</dbReference>
<organism evidence="2">
    <name type="scientific">marine sediment metagenome</name>
    <dbReference type="NCBI Taxonomy" id="412755"/>
    <lineage>
        <taxon>unclassified sequences</taxon>
        <taxon>metagenomes</taxon>
        <taxon>ecological metagenomes</taxon>
    </lineage>
</organism>
<dbReference type="AlphaFoldDB" id="X1F8E7"/>
<dbReference type="Pfam" id="PF00483">
    <property type="entry name" value="NTP_transferase"/>
    <property type="match status" value="1"/>
</dbReference>
<dbReference type="InterPro" id="IPR029044">
    <property type="entry name" value="Nucleotide-diphossugar_trans"/>
</dbReference>
<dbReference type="Gene3D" id="3.90.550.10">
    <property type="entry name" value="Spore Coat Polysaccharide Biosynthesis Protein SpsA, Chain A"/>
    <property type="match status" value="1"/>
</dbReference>
<proteinExistence type="predicted"/>
<feature type="non-terminal residue" evidence="2">
    <location>
        <position position="45"/>
    </location>
</feature>
<dbReference type="EMBL" id="BART01035748">
    <property type="protein sequence ID" value="GAH17023.1"/>
    <property type="molecule type" value="Genomic_DNA"/>
</dbReference>
<protein>
    <recommendedName>
        <fullName evidence="1">Nucleotidyl transferase domain-containing protein</fullName>
    </recommendedName>
</protein>
<gene>
    <name evidence="2" type="ORF">S01H4_60574</name>
</gene>